<reference evidence="1 2" key="2">
    <citation type="journal article" date="2019" name="Int. J. Syst. Evol. Microbiol.">
        <title>Description and complete genome sequence of Bradyrhizobium amphicarpaeae sp. nov., harbouring photosystem and nitrogen-fixation genes.</title>
        <authorList>
            <person name="Bromfield E.S.P."/>
            <person name="Cloutier S."/>
            <person name="Nguyen H.D.T."/>
        </authorList>
    </citation>
    <scope>NUCLEOTIDE SEQUENCE [LARGE SCALE GENOMIC DNA]</scope>
    <source>
        <strain evidence="1 2">39S1MB</strain>
    </source>
</reference>
<name>A0A2U8PZT3_9BRAD</name>
<dbReference type="EMBL" id="CP029426">
    <property type="protein sequence ID" value="AWM03307.1"/>
    <property type="molecule type" value="Genomic_DNA"/>
</dbReference>
<dbReference type="AlphaFoldDB" id="A0A2U8PZT3"/>
<dbReference type="Proteomes" id="UP000215884">
    <property type="component" value="Chromosome"/>
</dbReference>
<evidence type="ECO:0000313" key="2">
    <source>
        <dbReference type="Proteomes" id="UP000215884"/>
    </source>
</evidence>
<evidence type="ECO:0000313" key="1">
    <source>
        <dbReference type="EMBL" id="AWM03307.1"/>
    </source>
</evidence>
<proteinExistence type="predicted"/>
<sequence length="198" mass="18396">MLITRGASGVRAASRTAGSVGLSAGLVSDALTSAGLASADLASAGLASNGLVSADLLSDDLPSGDLPSGDLRRRSIAARTRSLASAVGAAAAGAELASTTGAGVPAAGADLAAAFSRADGLPRGLASAGAPSADLCSTDGRSEAFSAAGLSVTLFSGMPLALTPGAGRLATSAGLPFLPASAGATTAAGASAAGLALM</sequence>
<accession>A0A2U8PZT3</accession>
<protein>
    <submittedName>
        <fullName evidence="1">Uncharacterized protein</fullName>
    </submittedName>
</protein>
<keyword evidence="2" id="KW-1185">Reference proteome</keyword>
<gene>
    <name evidence="1" type="ORF">CIT40_26870</name>
</gene>
<reference evidence="1 2" key="1">
    <citation type="journal article" date="2017" name="Syst. Appl. Microbiol.">
        <title>Soybeans inoculated with root zone soils of Canadian native legumes harbour diverse and novel Bradyrhizobium spp. that possess agricultural potential.</title>
        <authorList>
            <person name="Bromfield E.S.P."/>
            <person name="Cloutier S."/>
            <person name="Tambong J.T."/>
            <person name="Tran Thi T.V."/>
        </authorList>
    </citation>
    <scope>NUCLEOTIDE SEQUENCE [LARGE SCALE GENOMIC DNA]</scope>
    <source>
        <strain evidence="1 2">39S1MB</strain>
    </source>
</reference>
<organism evidence="1 2">
    <name type="scientific">Bradyrhizobium amphicarpaeae</name>
    <dbReference type="NCBI Taxonomy" id="1404768"/>
    <lineage>
        <taxon>Bacteria</taxon>
        <taxon>Pseudomonadati</taxon>
        <taxon>Pseudomonadota</taxon>
        <taxon>Alphaproteobacteria</taxon>
        <taxon>Hyphomicrobiales</taxon>
        <taxon>Nitrobacteraceae</taxon>
        <taxon>Bradyrhizobium</taxon>
    </lineage>
</organism>